<keyword evidence="4" id="KW-1185">Reference proteome</keyword>
<keyword evidence="2" id="KW-0732">Signal</keyword>
<feature type="signal peptide" evidence="2">
    <location>
        <begin position="1"/>
        <end position="17"/>
    </location>
</feature>
<keyword evidence="1" id="KW-1133">Transmembrane helix</keyword>
<proteinExistence type="predicted"/>
<dbReference type="AlphaFoldDB" id="A0ABD3R7A0"/>
<keyword evidence="1" id="KW-0472">Membrane</keyword>
<comment type="caution">
    <text evidence="3">The sequence shown here is derived from an EMBL/GenBank/DDBJ whole genome shotgun (WGS) entry which is preliminary data.</text>
</comment>
<evidence type="ECO:0000256" key="2">
    <source>
        <dbReference type="SAM" id="SignalP"/>
    </source>
</evidence>
<evidence type="ECO:0000256" key="1">
    <source>
        <dbReference type="SAM" id="Phobius"/>
    </source>
</evidence>
<dbReference type="Proteomes" id="UP001530377">
    <property type="component" value="Unassembled WGS sequence"/>
</dbReference>
<dbReference type="EMBL" id="JALLPB020000479">
    <property type="protein sequence ID" value="KAL3808693.1"/>
    <property type="molecule type" value="Genomic_DNA"/>
</dbReference>
<keyword evidence="1" id="KW-0812">Transmembrane</keyword>
<sequence length="364" mass="39701">MTAIKLLSLVGAAAVSAGSSSSSSVNNMAAAAASSTFSRRTPSSAAITPASTRLLSDYVYLDSLSGYSLKYSHCVRVKIPQYSDDDEVEGNVNFYNGRYHAQYSIYATFHVCGDGNYDPSSQCSASACDYDVEYAAPMDDYLKSAMQYWQRSCEYDGSSSASCSYFGNNDDAADDESRYTDCVAAYQEDGMQLYYGPQCSDDGSSIVVGVFYDDECTIKTKHESPSFEYNVFKAVESSCVDCSSDMGQNTCGNLYGVSYHCKNGMDQRGQEDDMSVCATVKKVMTSVDYSGVKKRHSGADLFLKVFLTCLTLSMVGFFLFGSYSYYYRHKLAEQEMKNMDGHYNNAGYEGEGGHGAMMGGGTLT</sequence>
<feature type="chain" id="PRO_5044759075" evidence="2">
    <location>
        <begin position="18"/>
        <end position="364"/>
    </location>
</feature>
<reference evidence="3 4" key="1">
    <citation type="submission" date="2024-10" db="EMBL/GenBank/DDBJ databases">
        <title>Updated reference genomes for cyclostephanoid diatoms.</title>
        <authorList>
            <person name="Roberts W.R."/>
            <person name="Alverson A.J."/>
        </authorList>
    </citation>
    <scope>NUCLEOTIDE SEQUENCE [LARGE SCALE GENOMIC DNA]</scope>
    <source>
        <strain evidence="3 4">AJA228-03</strain>
    </source>
</reference>
<feature type="transmembrane region" description="Helical" evidence="1">
    <location>
        <begin position="301"/>
        <end position="327"/>
    </location>
</feature>
<protein>
    <submittedName>
        <fullName evidence="3">Uncharacterized protein</fullName>
    </submittedName>
</protein>
<name>A0ABD3R7A0_9STRA</name>
<gene>
    <name evidence="3" type="ORF">ACHAXA_000179</name>
</gene>
<evidence type="ECO:0000313" key="3">
    <source>
        <dbReference type="EMBL" id="KAL3808693.1"/>
    </source>
</evidence>
<accession>A0ABD3R7A0</accession>
<organism evidence="3 4">
    <name type="scientific">Cyclostephanos tholiformis</name>
    <dbReference type="NCBI Taxonomy" id="382380"/>
    <lineage>
        <taxon>Eukaryota</taxon>
        <taxon>Sar</taxon>
        <taxon>Stramenopiles</taxon>
        <taxon>Ochrophyta</taxon>
        <taxon>Bacillariophyta</taxon>
        <taxon>Coscinodiscophyceae</taxon>
        <taxon>Thalassiosirophycidae</taxon>
        <taxon>Stephanodiscales</taxon>
        <taxon>Stephanodiscaceae</taxon>
        <taxon>Cyclostephanos</taxon>
    </lineage>
</organism>
<evidence type="ECO:0000313" key="4">
    <source>
        <dbReference type="Proteomes" id="UP001530377"/>
    </source>
</evidence>